<dbReference type="HOGENOM" id="CLU_2633719_0_0_6"/>
<dbReference type="AlphaFoldDB" id="Q5WXP3"/>
<dbReference type="LegioList" id="lpl1050"/>
<protein>
    <submittedName>
        <fullName evidence="1">Uncharacterized protein</fullName>
    </submittedName>
</protein>
<dbReference type="Proteomes" id="UP000002517">
    <property type="component" value="Chromosome"/>
</dbReference>
<reference evidence="1 2" key="1">
    <citation type="journal article" date="2004" name="Nat. Genet.">
        <title>Evidence in the Legionella pneumophila genome for exploitation of host cell functions and high genome plasticity.</title>
        <authorList>
            <person name="Cazalet C."/>
            <person name="Rusniok C."/>
            <person name="Bruggemann H."/>
            <person name="Zidane N."/>
            <person name="Magnier A."/>
            <person name="Ma L."/>
            <person name="Tichit M."/>
            <person name="Jarraud S."/>
            <person name="Bouchier C."/>
            <person name="Vandenesch F."/>
            <person name="Kunst F."/>
            <person name="Etienne J."/>
            <person name="Glaser P."/>
            <person name="Buchrieser C."/>
        </authorList>
    </citation>
    <scope>NUCLEOTIDE SEQUENCE [LARGE SCALE GENOMIC DNA]</scope>
    <source>
        <strain evidence="1 2">Lens</strain>
    </source>
</reference>
<name>Q5WXP3_LEGPL</name>
<evidence type="ECO:0000313" key="2">
    <source>
        <dbReference type="Proteomes" id="UP000002517"/>
    </source>
</evidence>
<evidence type="ECO:0000313" key="1">
    <source>
        <dbReference type="EMBL" id="CAH15286.1"/>
    </source>
</evidence>
<gene>
    <name evidence="1" type="ordered locus">lpl1050</name>
</gene>
<sequence length="77" mass="9204">MVITKRKFFFFFQRKARRPRHNTINANSNTIVKVLAPIIIYPYLAIEVFNALGAYALHHHQNLPRNRFQDAFLSLWF</sequence>
<proteinExistence type="predicted"/>
<accession>Q5WXP3</accession>
<dbReference type="KEGG" id="lpf:lpl1050"/>
<dbReference type="RefSeq" id="WP_011215162.1">
    <property type="nucleotide sequence ID" value="NC_006369.1"/>
</dbReference>
<organism evidence="1 2">
    <name type="scientific">Legionella pneumophila (strain Lens)</name>
    <dbReference type="NCBI Taxonomy" id="297245"/>
    <lineage>
        <taxon>Bacteria</taxon>
        <taxon>Pseudomonadati</taxon>
        <taxon>Pseudomonadota</taxon>
        <taxon>Gammaproteobacteria</taxon>
        <taxon>Legionellales</taxon>
        <taxon>Legionellaceae</taxon>
        <taxon>Legionella</taxon>
    </lineage>
</organism>
<dbReference type="EMBL" id="CR628337">
    <property type="protein sequence ID" value="CAH15286.1"/>
    <property type="molecule type" value="Genomic_DNA"/>
</dbReference>